<dbReference type="GO" id="GO:0005634">
    <property type="term" value="C:nucleus"/>
    <property type="evidence" value="ECO:0007669"/>
    <property type="project" value="UniProtKB-SubCell"/>
</dbReference>
<dbReference type="PANTHER" id="PTHR23194">
    <property type="entry name" value="PYGOPUS"/>
    <property type="match status" value="1"/>
</dbReference>
<dbReference type="VEuPathDB" id="VectorBase:PHUM245670"/>
<proteinExistence type="predicted"/>
<dbReference type="InterPro" id="IPR013083">
    <property type="entry name" value="Znf_RING/FYVE/PHD"/>
</dbReference>
<dbReference type="EMBL" id="DS235222">
    <property type="protein sequence ID" value="EEB13542.1"/>
    <property type="molecule type" value="Genomic_DNA"/>
</dbReference>
<dbReference type="GeneID" id="8230815"/>
<dbReference type="STRING" id="121224.E0VJI6"/>
<sequence>MSRGQSNMYFPCGGPGTESPHMQRGPCYPLSDVKMAGVPPGGMSCGIIGEFKSPIIDPPNIPLTNPKKKRKTSAAVTPQQSPVLQDLMPQQPSTLGDTIVASNPFDDTPPQSAPSIMGHHMHMGMHMNSPMHSPHNIGHIGPPLSSPMNNMGMTLVGNPMSSPLGMNSPLGSPHMMGMMNGGPINSMGSPMTSGPAIIGPSSSMGSPMTQTQHMGPNGAMGSPMSNNSMNMINNNMVGNPMTSPLAGPPIGSPMMGSPHMNIHNGPMGSPMTQTSTVMNCGPSPNSCGPSPNSCSASTTAANSLPPCGQLNCTSNSGSGGNSNNNNNNNNMTNCGGNSMSCSANVQCGPSCGPRLSGGCLGPRMMPPPGMSHVPPHMMGPHSFGGPKPLPVSAGKIYPPDQPMVFNPQNPNAPPIYPCGICHKEVHDNDQAILCESGSCLSITYCRSICRVGL</sequence>
<reference evidence="7" key="3">
    <citation type="submission" date="2021-02" db="UniProtKB">
        <authorList>
            <consortium name="EnsemblMetazoa"/>
        </authorList>
    </citation>
    <scope>IDENTIFICATION</scope>
    <source>
        <strain evidence="7">USDA</strain>
    </source>
</reference>
<evidence type="ECO:0000313" key="7">
    <source>
        <dbReference type="EnsemblMetazoa" id="PHUM245670-PA"/>
    </source>
</evidence>
<dbReference type="Gene3D" id="3.30.40.10">
    <property type="entry name" value="Zinc/RING finger domain, C3HC4 (zinc finger)"/>
    <property type="match status" value="1"/>
</dbReference>
<evidence type="ECO:0000256" key="5">
    <source>
        <dbReference type="SAM" id="MobiDB-lite"/>
    </source>
</evidence>
<dbReference type="eggNOG" id="ENOG502RXCY">
    <property type="taxonomic scope" value="Eukaryota"/>
</dbReference>
<dbReference type="OrthoDB" id="8196016at2759"/>
<evidence type="ECO:0000256" key="2">
    <source>
        <dbReference type="ARBA" id="ARBA00022687"/>
    </source>
</evidence>
<organism>
    <name type="scientific">Pediculus humanus subsp. corporis</name>
    <name type="common">Body louse</name>
    <dbReference type="NCBI Taxonomy" id="121224"/>
    <lineage>
        <taxon>Eukaryota</taxon>
        <taxon>Metazoa</taxon>
        <taxon>Ecdysozoa</taxon>
        <taxon>Arthropoda</taxon>
        <taxon>Hexapoda</taxon>
        <taxon>Insecta</taxon>
        <taxon>Pterygota</taxon>
        <taxon>Neoptera</taxon>
        <taxon>Paraneoptera</taxon>
        <taxon>Psocodea</taxon>
        <taxon>Troctomorpha</taxon>
        <taxon>Phthiraptera</taxon>
        <taxon>Anoplura</taxon>
        <taxon>Pediculidae</taxon>
        <taxon>Pediculus</taxon>
    </lineage>
</organism>
<dbReference type="RefSeq" id="XP_002426280.1">
    <property type="nucleotide sequence ID" value="XM_002426235.1"/>
</dbReference>
<dbReference type="KEGG" id="phu:Phum_PHUM245670"/>
<feature type="region of interest" description="Disordered" evidence="5">
    <location>
        <begin position="58"/>
        <end position="80"/>
    </location>
</feature>
<dbReference type="OMA" id="TFAQEQH"/>
<dbReference type="CTD" id="8230815"/>
<comment type="subcellular location">
    <subcellularLocation>
        <location evidence="1">Nucleus</location>
    </subcellularLocation>
</comment>
<dbReference type="InParanoid" id="E0VJI6"/>
<evidence type="ECO:0000256" key="1">
    <source>
        <dbReference type="ARBA" id="ARBA00004123"/>
    </source>
</evidence>
<reference evidence="6" key="2">
    <citation type="submission" date="2007-04" db="EMBL/GenBank/DDBJ databases">
        <title>The genome of the human body louse.</title>
        <authorList>
            <consortium name="The Human Body Louse Genome Consortium"/>
            <person name="Kirkness E."/>
            <person name="Walenz B."/>
            <person name="Hass B."/>
            <person name="Bruggner R."/>
            <person name="Strausberg R."/>
        </authorList>
    </citation>
    <scope>NUCLEOTIDE SEQUENCE</scope>
    <source>
        <strain evidence="6">USDA</strain>
    </source>
</reference>
<gene>
    <name evidence="7" type="primary">8230815</name>
    <name evidence="6" type="ORF">Phum_PHUM245670</name>
</gene>
<evidence type="ECO:0000313" key="6">
    <source>
        <dbReference type="EMBL" id="EEB13542.1"/>
    </source>
</evidence>
<evidence type="ECO:0000313" key="8">
    <source>
        <dbReference type="Proteomes" id="UP000009046"/>
    </source>
</evidence>
<evidence type="ECO:0000256" key="3">
    <source>
        <dbReference type="ARBA" id="ARBA00023242"/>
    </source>
</evidence>
<dbReference type="AlphaFoldDB" id="E0VJI6"/>
<name>E0VJI6_PEDHC</name>
<dbReference type="HOGENOM" id="CLU_519115_0_0_1"/>
<dbReference type="InterPro" id="IPR052475">
    <property type="entry name" value="Wnt_Signal_Transd_Protein"/>
</dbReference>
<dbReference type="GO" id="GO:0016055">
    <property type="term" value="P:Wnt signaling pathway"/>
    <property type="evidence" value="ECO:0007669"/>
    <property type="project" value="UniProtKB-KW"/>
</dbReference>
<dbReference type="EMBL" id="AAZO01002844">
    <property type="status" value="NOT_ANNOTATED_CDS"/>
    <property type="molecule type" value="Genomic_DNA"/>
</dbReference>
<keyword evidence="2" id="KW-0879">Wnt signaling pathway</keyword>
<accession>E0VJI6</accession>
<evidence type="ECO:0000256" key="4">
    <source>
        <dbReference type="ARBA" id="ARBA00037400"/>
    </source>
</evidence>
<keyword evidence="3" id="KW-0539">Nucleus</keyword>
<comment type="function">
    <text evidence="4">Involved in signal transduction through the Wnt pathway.</text>
</comment>
<dbReference type="PANTHER" id="PTHR23194:SF16">
    <property type="entry name" value="PROTEIN PYGOPUS"/>
    <property type="match status" value="1"/>
</dbReference>
<reference evidence="6" key="1">
    <citation type="submission" date="2007-04" db="EMBL/GenBank/DDBJ databases">
        <title>Annotation of Pediculus humanus corporis strain USDA.</title>
        <authorList>
            <person name="Kirkness E."/>
            <person name="Hannick L."/>
            <person name="Hass B."/>
            <person name="Bruggner R."/>
            <person name="Lawson D."/>
            <person name="Bidwell S."/>
            <person name="Joardar V."/>
            <person name="Caler E."/>
            <person name="Walenz B."/>
            <person name="Inman J."/>
            <person name="Schobel S."/>
            <person name="Galinsky K."/>
            <person name="Amedeo P."/>
            <person name="Strausberg R."/>
        </authorList>
    </citation>
    <scope>NUCLEOTIDE SEQUENCE</scope>
    <source>
        <strain evidence="6">USDA</strain>
    </source>
</reference>
<keyword evidence="8" id="KW-1185">Reference proteome</keyword>
<dbReference type="EnsemblMetazoa" id="PHUM245670-RA">
    <property type="protein sequence ID" value="PHUM245670-PA"/>
    <property type="gene ID" value="PHUM245670"/>
</dbReference>
<dbReference type="Proteomes" id="UP000009046">
    <property type="component" value="Unassembled WGS sequence"/>
</dbReference>
<protein>
    <submittedName>
        <fullName evidence="6 7">Pygopus, putative</fullName>
    </submittedName>
</protein>